<dbReference type="EMBL" id="QFYP01000001">
    <property type="protein sequence ID" value="RAK58800.1"/>
    <property type="molecule type" value="Genomic_DNA"/>
</dbReference>
<reference evidence="2" key="1">
    <citation type="submission" date="2018-05" db="EMBL/GenBank/DDBJ databases">
        <authorList>
            <person name="Li X."/>
        </authorList>
    </citation>
    <scope>NUCLEOTIDE SEQUENCE [LARGE SCALE GENOMIC DNA]</scope>
    <source>
        <strain evidence="2">HKS-05</strain>
    </source>
</reference>
<dbReference type="PIRSF" id="PIRSF032038">
    <property type="entry name" value="UCP023238"/>
    <property type="match status" value="1"/>
</dbReference>
<comment type="caution">
    <text evidence="1">The sequence shown here is derived from an EMBL/GenBank/DDBJ whole genome shotgun (WGS) entry which is preliminary data.</text>
</comment>
<dbReference type="AlphaFoldDB" id="A0A328AUV5"/>
<gene>
    <name evidence="1" type="ORF">DJ021_02785</name>
</gene>
<accession>A0A328AUV5</accession>
<dbReference type="Proteomes" id="UP000249842">
    <property type="component" value="Unassembled WGS sequence"/>
</dbReference>
<dbReference type="InterPro" id="IPR016987">
    <property type="entry name" value="UCP023238"/>
</dbReference>
<keyword evidence="2" id="KW-1185">Reference proteome</keyword>
<evidence type="ECO:0000313" key="2">
    <source>
        <dbReference type="Proteomes" id="UP000249842"/>
    </source>
</evidence>
<sequence length="160" mass="17098">MAVAAAAPAQAADRRAAAFQDVLQCRTVTEAAARLSCYDAAAGRMDEAESRGDIVVIDRAQASAAHRQAFGLQLPSLAFVTRALKPEEVDSIDGVVSAAHQDVNGRWTMSLADGASWRQISGQVNRDPQRGSKVKIRKGTLGSFLMNIDGQPAIKVHRDQ</sequence>
<organism evidence="1 2">
    <name type="scientific">Phenylobacterium hankyongense</name>
    <dbReference type="NCBI Taxonomy" id="1813876"/>
    <lineage>
        <taxon>Bacteria</taxon>
        <taxon>Pseudomonadati</taxon>
        <taxon>Pseudomonadota</taxon>
        <taxon>Alphaproteobacteria</taxon>
        <taxon>Caulobacterales</taxon>
        <taxon>Caulobacteraceae</taxon>
        <taxon>Phenylobacterium</taxon>
    </lineage>
</organism>
<evidence type="ECO:0000313" key="1">
    <source>
        <dbReference type="EMBL" id="RAK58800.1"/>
    </source>
</evidence>
<name>A0A328AUV5_9CAUL</name>
<protein>
    <submittedName>
        <fullName evidence="1">Uncharacterized protein</fullName>
    </submittedName>
</protein>
<proteinExistence type="predicted"/>